<name>X0UNS2_9ZZZZ</name>
<accession>X0UNS2</accession>
<dbReference type="AlphaFoldDB" id="X0UNS2"/>
<proteinExistence type="predicted"/>
<feature type="domain" description="Phage head morphogenesis" evidence="1">
    <location>
        <begin position="1"/>
        <end position="104"/>
    </location>
</feature>
<evidence type="ECO:0000313" key="2">
    <source>
        <dbReference type="EMBL" id="GAG07439.1"/>
    </source>
</evidence>
<evidence type="ECO:0000259" key="1">
    <source>
        <dbReference type="Pfam" id="PF04233"/>
    </source>
</evidence>
<dbReference type="NCBIfam" id="TIGR01641">
    <property type="entry name" value="phageSPP1_gp7"/>
    <property type="match status" value="1"/>
</dbReference>
<organism evidence="2">
    <name type="scientific">marine sediment metagenome</name>
    <dbReference type="NCBI Taxonomy" id="412755"/>
    <lineage>
        <taxon>unclassified sequences</taxon>
        <taxon>metagenomes</taxon>
        <taxon>ecological metagenomes</taxon>
    </lineage>
</organism>
<sequence>MINGDGISKLTEDVKGVFDVGKTRAAAIARTELNRAENQGELQAMKASGREYTKRWDATLDNRTSAICNALHNKVVAKDEKFKDHVGGQELDSPPAHVNCRSVVEYDVKGPKPRKV</sequence>
<gene>
    <name evidence="2" type="ORF">S01H1_36803</name>
</gene>
<comment type="caution">
    <text evidence="2">The sequence shown here is derived from an EMBL/GenBank/DDBJ whole genome shotgun (WGS) entry which is preliminary data.</text>
</comment>
<reference evidence="2" key="1">
    <citation type="journal article" date="2014" name="Front. Microbiol.">
        <title>High frequency of phylogenetically diverse reductive dehalogenase-homologous genes in deep subseafloor sedimentary metagenomes.</title>
        <authorList>
            <person name="Kawai M."/>
            <person name="Futagami T."/>
            <person name="Toyoda A."/>
            <person name="Takaki Y."/>
            <person name="Nishi S."/>
            <person name="Hori S."/>
            <person name="Arai W."/>
            <person name="Tsubouchi T."/>
            <person name="Morono Y."/>
            <person name="Uchiyama I."/>
            <person name="Ito T."/>
            <person name="Fujiyama A."/>
            <person name="Inagaki F."/>
            <person name="Takami H."/>
        </authorList>
    </citation>
    <scope>NUCLEOTIDE SEQUENCE</scope>
    <source>
        <strain evidence="2">Expedition CK06-06</strain>
    </source>
</reference>
<dbReference type="InterPro" id="IPR006528">
    <property type="entry name" value="Phage_head_morphogenesis_dom"/>
</dbReference>
<dbReference type="Pfam" id="PF04233">
    <property type="entry name" value="Phage_Mu_F"/>
    <property type="match status" value="1"/>
</dbReference>
<dbReference type="EMBL" id="BARS01023086">
    <property type="protein sequence ID" value="GAG07439.1"/>
    <property type="molecule type" value="Genomic_DNA"/>
</dbReference>
<protein>
    <recommendedName>
        <fullName evidence="1">Phage head morphogenesis domain-containing protein</fullName>
    </recommendedName>
</protein>